<dbReference type="EMBL" id="JBBPBM010000048">
    <property type="protein sequence ID" value="KAK8521344.1"/>
    <property type="molecule type" value="Genomic_DNA"/>
</dbReference>
<dbReference type="InterPro" id="IPR007789">
    <property type="entry name" value="DUF688"/>
</dbReference>
<reference evidence="1 2" key="1">
    <citation type="journal article" date="2024" name="G3 (Bethesda)">
        <title>Genome assembly of Hibiscus sabdariffa L. provides insights into metabolisms of medicinal natural products.</title>
        <authorList>
            <person name="Kim T."/>
        </authorList>
    </citation>
    <scope>NUCLEOTIDE SEQUENCE [LARGE SCALE GENOMIC DNA]</scope>
    <source>
        <strain evidence="1">TK-2024</strain>
        <tissue evidence="1">Old leaves</tissue>
    </source>
</reference>
<evidence type="ECO:0000313" key="1">
    <source>
        <dbReference type="EMBL" id="KAK8521344.1"/>
    </source>
</evidence>
<dbReference type="PANTHER" id="PTHR37767:SF1">
    <property type="entry name" value="HYDROXYPROLINE-RICH GLYCOPROTEIN FAMILY PROTEIN"/>
    <property type="match status" value="1"/>
</dbReference>
<dbReference type="Proteomes" id="UP001472677">
    <property type="component" value="Unassembled WGS sequence"/>
</dbReference>
<proteinExistence type="predicted"/>
<comment type="caution">
    <text evidence="1">The sequence shown here is derived from an EMBL/GenBank/DDBJ whole genome shotgun (WGS) entry which is preliminary data.</text>
</comment>
<dbReference type="Pfam" id="PF05097">
    <property type="entry name" value="DUF688"/>
    <property type="match status" value="1"/>
</dbReference>
<sequence length="370" mass="41464">MAEKEANVDANNKRRIRQPPSVPFLWEERPGIAKKDWKPVHSSVTSTLPLPTPVKFIASVPFNWEEKPGTPLHSFSQAPVEPTTVPLSPMLTTLPPAPTKLIASVPFNWEEKPGTPLPSFFQPALEPTTVSPSEMFMTLPPPPVYSPAYFNGCNNNDDRGNGRDERAVFEMDLEAFGFETDDSFSSAPSTEISTIVTAQKIYQTDNGSDHLETLSSPASETDSTSSYATGAASLVGASFLECLFPLLSPTSGFLETVRYPEQEPQARREFDRESNNTVVIRRPPTLGELIMMSRRRSYQRKAAQIREKNISMVILDFPTPCFTITYWLIKPAIEQLEEILKERAPRCCIFGTDIIEGLQLKKFQPRLKFF</sequence>
<evidence type="ECO:0000313" key="2">
    <source>
        <dbReference type="Proteomes" id="UP001472677"/>
    </source>
</evidence>
<dbReference type="PANTHER" id="PTHR37767">
    <property type="entry name" value="HYDROXYPROLINE-RICH GLYCOPROTEIN FAMILY PROTEIN"/>
    <property type="match status" value="1"/>
</dbReference>
<organism evidence="1 2">
    <name type="scientific">Hibiscus sabdariffa</name>
    <name type="common">roselle</name>
    <dbReference type="NCBI Taxonomy" id="183260"/>
    <lineage>
        <taxon>Eukaryota</taxon>
        <taxon>Viridiplantae</taxon>
        <taxon>Streptophyta</taxon>
        <taxon>Embryophyta</taxon>
        <taxon>Tracheophyta</taxon>
        <taxon>Spermatophyta</taxon>
        <taxon>Magnoliopsida</taxon>
        <taxon>eudicotyledons</taxon>
        <taxon>Gunneridae</taxon>
        <taxon>Pentapetalae</taxon>
        <taxon>rosids</taxon>
        <taxon>malvids</taxon>
        <taxon>Malvales</taxon>
        <taxon>Malvaceae</taxon>
        <taxon>Malvoideae</taxon>
        <taxon>Hibiscus</taxon>
    </lineage>
</organism>
<gene>
    <name evidence="1" type="ORF">V6N12_005253</name>
</gene>
<accession>A0ABR2CR92</accession>
<protein>
    <submittedName>
        <fullName evidence="1">Uncharacterized protein</fullName>
    </submittedName>
</protein>
<keyword evidence="2" id="KW-1185">Reference proteome</keyword>
<name>A0ABR2CR92_9ROSI</name>